<dbReference type="SUPFAM" id="SSF57845">
    <property type="entry name" value="B-box zinc-binding domain"/>
    <property type="match status" value="1"/>
</dbReference>
<dbReference type="Gene3D" id="3.30.40.10">
    <property type="entry name" value="Zinc/RING finger domain, C3HC4 (zinc finger)"/>
    <property type="match status" value="1"/>
</dbReference>
<accession>A0A315UVN8</accession>
<dbReference type="InterPro" id="IPR013083">
    <property type="entry name" value="Znf_RING/FYVE/PHD"/>
</dbReference>
<dbReference type="GO" id="GO:0005737">
    <property type="term" value="C:cytoplasm"/>
    <property type="evidence" value="ECO:0007669"/>
    <property type="project" value="UniProtKB-ARBA"/>
</dbReference>
<protein>
    <recommendedName>
        <fullName evidence="13">RING-type E3 ubiquitin transferase</fullName>
    </recommendedName>
</protein>
<keyword evidence="2" id="KW-0479">Metal-binding</keyword>
<evidence type="ECO:0000256" key="6">
    <source>
        <dbReference type="PROSITE-ProRule" id="PRU00024"/>
    </source>
</evidence>
<evidence type="ECO:0000313" key="12">
    <source>
        <dbReference type="Proteomes" id="UP000250572"/>
    </source>
</evidence>
<evidence type="ECO:0000256" key="3">
    <source>
        <dbReference type="ARBA" id="ARBA00022771"/>
    </source>
</evidence>
<dbReference type="CDD" id="cd16040">
    <property type="entry name" value="SPRY_PRY_SNTX"/>
    <property type="match status" value="1"/>
</dbReference>
<feature type="coiled-coil region" evidence="7">
    <location>
        <begin position="257"/>
        <end position="298"/>
    </location>
</feature>
<feature type="domain" description="B30.2/SPRY" evidence="10">
    <location>
        <begin position="365"/>
        <end position="557"/>
    </location>
</feature>
<dbReference type="SMART" id="SM00589">
    <property type="entry name" value="PRY"/>
    <property type="match status" value="1"/>
</dbReference>
<evidence type="ECO:0000256" key="1">
    <source>
        <dbReference type="ARBA" id="ARBA00022588"/>
    </source>
</evidence>
<feature type="domain" description="RING-type" evidence="8">
    <location>
        <begin position="15"/>
        <end position="57"/>
    </location>
</feature>
<dbReference type="PROSITE" id="PS00518">
    <property type="entry name" value="ZF_RING_1"/>
    <property type="match status" value="1"/>
</dbReference>
<dbReference type="PRINTS" id="PR01407">
    <property type="entry name" value="BUTYPHLNCDUF"/>
</dbReference>
<dbReference type="AlphaFoldDB" id="A0A315UVN8"/>
<proteinExistence type="predicted"/>
<dbReference type="CDD" id="cd19769">
    <property type="entry name" value="Bbox2_TRIM16-like"/>
    <property type="match status" value="1"/>
</dbReference>
<dbReference type="SUPFAM" id="SSF57850">
    <property type="entry name" value="RING/U-box"/>
    <property type="match status" value="1"/>
</dbReference>
<dbReference type="InterPro" id="IPR001870">
    <property type="entry name" value="B30.2/SPRY"/>
</dbReference>
<dbReference type="InterPro" id="IPR051051">
    <property type="entry name" value="E3_ubiq-ligase_TRIM/RNF"/>
</dbReference>
<dbReference type="SMART" id="SM00449">
    <property type="entry name" value="SPRY"/>
    <property type="match status" value="1"/>
</dbReference>
<dbReference type="PROSITE" id="PS50089">
    <property type="entry name" value="ZF_RING_2"/>
    <property type="match status" value="1"/>
</dbReference>
<dbReference type="InterPro" id="IPR058030">
    <property type="entry name" value="TRIM8/14/16/25/29/45/65_CC"/>
</dbReference>
<name>A0A315UVN8_GAMAF</name>
<dbReference type="InterPro" id="IPR003879">
    <property type="entry name" value="Butyrophylin_SPRY"/>
</dbReference>
<dbReference type="PROSITE" id="PS50119">
    <property type="entry name" value="ZF_BBOX"/>
    <property type="match status" value="1"/>
</dbReference>
<dbReference type="SMART" id="SM00184">
    <property type="entry name" value="RING"/>
    <property type="match status" value="1"/>
</dbReference>
<dbReference type="Gene3D" id="4.10.830.40">
    <property type="match status" value="1"/>
</dbReference>
<dbReference type="CDD" id="cd19802">
    <property type="entry name" value="Bbox1_TRIM8-like"/>
    <property type="match status" value="1"/>
</dbReference>
<dbReference type="InterPro" id="IPR000315">
    <property type="entry name" value="Znf_B-box"/>
</dbReference>
<dbReference type="InterPro" id="IPR003877">
    <property type="entry name" value="SPRY_dom"/>
</dbReference>
<reference evidence="11 12" key="1">
    <citation type="journal article" date="2018" name="G3 (Bethesda)">
        <title>A High-Quality Reference Genome for the Invasive Mosquitofish Gambusia affinis Using a Chicago Library.</title>
        <authorList>
            <person name="Hoffberg S.L."/>
            <person name="Troendle N.J."/>
            <person name="Glenn T.C."/>
            <person name="Mahmud O."/>
            <person name="Louha S."/>
            <person name="Chalopin D."/>
            <person name="Bennetzen J.L."/>
            <person name="Mauricio R."/>
        </authorList>
    </citation>
    <scope>NUCLEOTIDE SEQUENCE [LARGE SCALE GENOMIC DNA]</scope>
    <source>
        <strain evidence="11">NE01/NJP1002.9</strain>
        <tissue evidence="11">Muscle</tissue>
    </source>
</reference>
<dbReference type="SUPFAM" id="SSF49899">
    <property type="entry name" value="Concanavalin A-like lectins/glucanases"/>
    <property type="match status" value="1"/>
</dbReference>
<keyword evidence="1" id="KW-0399">Innate immunity</keyword>
<dbReference type="Pfam" id="PF13765">
    <property type="entry name" value="PRY"/>
    <property type="match status" value="1"/>
</dbReference>
<dbReference type="InterPro" id="IPR006574">
    <property type="entry name" value="PRY"/>
</dbReference>
<dbReference type="Gene3D" id="2.60.120.920">
    <property type="match status" value="1"/>
</dbReference>
<dbReference type="InterPro" id="IPR017907">
    <property type="entry name" value="Znf_RING_CS"/>
</dbReference>
<comment type="caution">
    <text evidence="11">The sequence shown here is derived from an EMBL/GenBank/DDBJ whole genome shotgun (WGS) entry which is preliminary data.</text>
</comment>
<keyword evidence="3 6" id="KW-0863">Zinc-finger</keyword>
<dbReference type="Proteomes" id="UP000250572">
    <property type="component" value="Unassembled WGS sequence"/>
</dbReference>
<keyword evidence="7" id="KW-0175">Coiled coil</keyword>
<dbReference type="STRING" id="33528.ENSGAFP00000012141"/>
<evidence type="ECO:0000259" key="10">
    <source>
        <dbReference type="PROSITE" id="PS50188"/>
    </source>
</evidence>
<evidence type="ECO:0000313" key="11">
    <source>
        <dbReference type="EMBL" id="PWA15648.1"/>
    </source>
</evidence>
<keyword evidence="5" id="KW-0391">Immunity</keyword>
<dbReference type="InterPro" id="IPR001841">
    <property type="entry name" value="Znf_RING"/>
</dbReference>
<evidence type="ECO:0000256" key="2">
    <source>
        <dbReference type="ARBA" id="ARBA00022723"/>
    </source>
</evidence>
<organism evidence="11 12">
    <name type="scientific">Gambusia affinis</name>
    <name type="common">Western mosquitofish</name>
    <name type="synonym">Heterandria affinis</name>
    <dbReference type="NCBI Taxonomy" id="33528"/>
    <lineage>
        <taxon>Eukaryota</taxon>
        <taxon>Metazoa</taxon>
        <taxon>Chordata</taxon>
        <taxon>Craniata</taxon>
        <taxon>Vertebrata</taxon>
        <taxon>Euteleostomi</taxon>
        <taxon>Actinopterygii</taxon>
        <taxon>Neopterygii</taxon>
        <taxon>Teleostei</taxon>
        <taxon>Neoteleostei</taxon>
        <taxon>Acanthomorphata</taxon>
        <taxon>Ovalentaria</taxon>
        <taxon>Atherinomorphae</taxon>
        <taxon>Cyprinodontiformes</taxon>
        <taxon>Poeciliidae</taxon>
        <taxon>Poeciliinae</taxon>
        <taxon>Gambusia</taxon>
    </lineage>
</organism>
<evidence type="ECO:0000259" key="8">
    <source>
        <dbReference type="PROSITE" id="PS50089"/>
    </source>
</evidence>
<evidence type="ECO:0000259" key="9">
    <source>
        <dbReference type="PROSITE" id="PS50119"/>
    </source>
</evidence>
<gene>
    <name evidence="11" type="ORF">CCH79_00020842</name>
</gene>
<keyword evidence="4" id="KW-0862">Zinc</keyword>
<sequence>MALSGFTLNREKLSCSICLDPLKNPVTIPCGHSYCMECINNHWDREERKTYSCPQCRQTFMPRPVLMRNTMLADLVDDMKKIGLQATPADHCYAGPGDVACDFCPDRKLKAFRSCLQCLVSYCEQHLKPHWDFPALKKHKLINPSKKLQENICPKHGELKAIFCRTDQQCICYLCSLDDHKDHSAISAAAERTERQKQLTPSRQKMKKQLQDCEKDVKLLQEELVAIGRSADKAVTDSEKIFTELIRLIESRKSLIKHQIENQQKMEENRVKKLLEKLDKKVTELKGKDDELERLSQTEDHIEFLHMFPSLSEPGERATTSLPKQRTRRYFQDVTETISEMGNKLQSFLSQDWPRVSRAVANPDVLLPPEELTARTDFLKFSQPITLDPNTVNMQLVLSERNRKVTYKSIKQMYQAHSERFQNRSQVLSGETLTGRHYWEVEWSGLGAFIGVAYKTISRTGDDSEFGKTDKSWVLLCSESLHEFRHNNSVTLILGPQSKRIGVYLDHRAGLLSFYSVSGSMSLLHRVQTTFTQPLCAAFRAYHGWASQSTAVFCEIK</sequence>
<dbReference type="EMBL" id="NHOQ01002634">
    <property type="protein sequence ID" value="PWA15648.1"/>
    <property type="molecule type" value="Genomic_DNA"/>
</dbReference>
<dbReference type="Pfam" id="PF15227">
    <property type="entry name" value="zf-C3HC4_4"/>
    <property type="match status" value="1"/>
</dbReference>
<dbReference type="PROSITE" id="PS50188">
    <property type="entry name" value="B302_SPRY"/>
    <property type="match status" value="1"/>
</dbReference>
<dbReference type="InterPro" id="IPR043136">
    <property type="entry name" value="B30.2/SPRY_sf"/>
</dbReference>
<dbReference type="GO" id="GO:0008270">
    <property type="term" value="F:zinc ion binding"/>
    <property type="evidence" value="ECO:0007669"/>
    <property type="project" value="UniProtKB-KW"/>
</dbReference>
<dbReference type="SMART" id="SM00336">
    <property type="entry name" value="BBOX"/>
    <property type="match status" value="1"/>
</dbReference>
<evidence type="ECO:0000256" key="7">
    <source>
        <dbReference type="SAM" id="Coils"/>
    </source>
</evidence>
<keyword evidence="12" id="KW-1185">Reference proteome</keyword>
<evidence type="ECO:0000256" key="4">
    <source>
        <dbReference type="ARBA" id="ARBA00022833"/>
    </source>
</evidence>
<dbReference type="InterPro" id="IPR013320">
    <property type="entry name" value="ConA-like_dom_sf"/>
</dbReference>
<dbReference type="Gene3D" id="3.30.160.60">
    <property type="entry name" value="Classic Zinc Finger"/>
    <property type="match status" value="1"/>
</dbReference>
<dbReference type="Pfam" id="PF00643">
    <property type="entry name" value="zf-B_box"/>
    <property type="match status" value="1"/>
</dbReference>
<dbReference type="Pfam" id="PF00622">
    <property type="entry name" value="SPRY"/>
    <property type="match status" value="1"/>
</dbReference>
<dbReference type="PANTHER" id="PTHR25465">
    <property type="entry name" value="B-BOX DOMAIN CONTAINING"/>
    <property type="match status" value="1"/>
</dbReference>
<evidence type="ECO:0008006" key="13">
    <source>
        <dbReference type="Google" id="ProtNLM"/>
    </source>
</evidence>
<dbReference type="PANTHER" id="PTHR25465:SF5">
    <property type="entry name" value="E3 UBIQUITIN_ISG15 LIGASE TRIM25-RELATED"/>
    <property type="match status" value="1"/>
</dbReference>
<dbReference type="Pfam" id="PF25600">
    <property type="entry name" value="TRIM_CC"/>
    <property type="match status" value="1"/>
</dbReference>
<feature type="domain" description="B box-type" evidence="9">
    <location>
        <begin position="148"/>
        <end position="188"/>
    </location>
</feature>
<evidence type="ECO:0000256" key="5">
    <source>
        <dbReference type="ARBA" id="ARBA00022859"/>
    </source>
</evidence>
<dbReference type="GO" id="GO:0045087">
    <property type="term" value="P:innate immune response"/>
    <property type="evidence" value="ECO:0007669"/>
    <property type="project" value="UniProtKB-KW"/>
</dbReference>